<dbReference type="GO" id="GO:0018580">
    <property type="term" value="F:nitronate monooxygenase activity"/>
    <property type="evidence" value="ECO:0007669"/>
    <property type="project" value="InterPro"/>
</dbReference>
<evidence type="ECO:0000256" key="3">
    <source>
        <dbReference type="ARBA" id="ARBA00022630"/>
    </source>
</evidence>
<evidence type="ECO:0000256" key="1">
    <source>
        <dbReference type="ARBA" id="ARBA00003535"/>
    </source>
</evidence>
<organism evidence="6">
    <name type="scientific">Proteinivorax hydrogeniformans</name>
    <dbReference type="NCBI Taxonomy" id="1826727"/>
    <lineage>
        <taxon>Bacteria</taxon>
        <taxon>Bacillati</taxon>
        <taxon>Bacillota</taxon>
        <taxon>Clostridia</taxon>
        <taxon>Eubacteriales</taxon>
        <taxon>Proteinivoracaceae</taxon>
        <taxon>Proteinivorax</taxon>
    </lineage>
</organism>
<dbReference type="RefSeq" id="WP_353893957.1">
    <property type="nucleotide sequence ID" value="NZ_CP159485.1"/>
</dbReference>
<keyword evidence="5 6" id="KW-0560">Oxidoreductase</keyword>
<dbReference type="PANTHER" id="PTHR32332:SF18">
    <property type="entry name" value="2-NITROPROPANE DIOXYGENASE"/>
    <property type="match status" value="1"/>
</dbReference>
<gene>
    <name evidence="6" type="ORF">PRVXH_000728</name>
</gene>
<accession>A0AAU8HVJ1</accession>
<name>A0AAU8HVJ1_9FIRM</name>
<reference evidence="6" key="2">
    <citation type="submission" date="2024-06" db="EMBL/GenBank/DDBJ databases">
        <authorList>
            <person name="Petrova K.O."/>
            <person name="Toshchakov S.V."/>
            <person name="Boltjanskaja Y.V."/>
            <person name="Kevbrin V.V."/>
        </authorList>
    </citation>
    <scope>NUCLEOTIDE SEQUENCE</scope>
    <source>
        <strain evidence="6">Z-710</strain>
    </source>
</reference>
<dbReference type="SUPFAM" id="SSF51412">
    <property type="entry name" value="Inosine monophosphate dehydrogenase (IMPDH)"/>
    <property type="match status" value="1"/>
</dbReference>
<dbReference type="EMBL" id="CP159485">
    <property type="protein sequence ID" value="XCI29409.1"/>
    <property type="molecule type" value="Genomic_DNA"/>
</dbReference>
<keyword evidence="4" id="KW-0288">FMN</keyword>
<dbReference type="CDD" id="cd04730">
    <property type="entry name" value="NPD_like"/>
    <property type="match status" value="1"/>
</dbReference>
<dbReference type="Gene3D" id="3.20.20.70">
    <property type="entry name" value="Aldolase class I"/>
    <property type="match status" value="1"/>
</dbReference>
<keyword evidence="3" id="KW-0285">Flavoprotein</keyword>
<evidence type="ECO:0000256" key="4">
    <source>
        <dbReference type="ARBA" id="ARBA00022643"/>
    </source>
</evidence>
<protein>
    <recommendedName>
        <fullName evidence="2">Probable nitronate monooxygenase</fullName>
    </recommendedName>
</protein>
<dbReference type="InterPro" id="IPR013785">
    <property type="entry name" value="Aldolase_TIM"/>
</dbReference>
<evidence type="ECO:0000256" key="2">
    <source>
        <dbReference type="ARBA" id="ARBA00013457"/>
    </source>
</evidence>
<keyword evidence="6" id="KW-0503">Monooxygenase</keyword>
<evidence type="ECO:0000256" key="5">
    <source>
        <dbReference type="ARBA" id="ARBA00023002"/>
    </source>
</evidence>
<proteinExistence type="predicted"/>
<evidence type="ECO:0000313" key="6">
    <source>
        <dbReference type="EMBL" id="XCI29409.1"/>
    </source>
</evidence>
<dbReference type="PANTHER" id="PTHR32332">
    <property type="entry name" value="2-NITROPROPANE DIOXYGENASE"/>
    <property type="match status" value="1"/>
</dbReference>
<dbReference type="InterPro" id="IPR004136">
    <property type="entry name" value="NMO"/>
</dbReference>
<reference evidence="6" key="1">
    <citation type="journal article" date="2018" name="Antonie Van Leeuwenhoek">
        <title>Proteinivorax hydrogeniformans sp. nov., an anaerobic, haloalkaliphilic bacterium fermenting proteinaceous compounds with high hydrogen production.</title>
        <authorList>
            <person name="Boltyanskaya Y."/>
            <person name="Detkova E."/>
            <person name="Pimenov N."/>
            <person name="Kevbrin V."/>
        </authorList>
    </citation>
    <scope>NUCLEOTIDE SEQUENCE</scope>
    <source>
        <strain evidence="6">Z-710</strain>
    </source>
</reference>
<sequence length="354" mass="37884">MTLAPLNIGKLQAKLPIVQGGMGVGVSLSKLAAAVANEGGVGTISGVQIGFNEPDFDTNSEEANLRALKKEISKAKQMAPSGIIAVNLMVALSNYDDMVKAAVEGGADLIVSGAGLPSHLPELTKKRCSIAPIVSSAKAAKIICKLWESRYSYLPDAIVVEGPEAGGHLGFKMSELEKGEQKDLEELVKETLNILNAYEEKYQKKIPVIAAGGIHSGKDITRFLKIGASGVQMGTRFIGTKECDAHPAYKEELIQCKQEDIILTKSPVGMPGRAIKNQFIAEINKGRKQVKKCYNCLSKCDPSSTLFCISKALVNAVGGNTKKGLLFTGKNGYKINEIVPVRKLIQELTKEVGE</sequence>
<dbReference type="AlphaFoldDB" id="A0AAU8HVJ1"/>
<comment type="function">
    <text evidence="1">Nitronate monooxygenase that uses molecular oxygen to catalyze the oxidative denitrification of alkyl nitronates. Acts on propionate 3-nitronate (P3N), the presumed physiological substrate. Probably functions in the detoxification of P3N, a metabolic poison produced by plants and fungi as a defense mechanism.</text>
</comment>
<dbReference type="Pfam" id="PF03060">
    <property type="entry name" value="NMO"/>
    <property type="match status" value="1"/>
</dbReference>